<dbReference type="EMBL" id="KZ824296">
    <property type="protein sequence ID" value="RAL10377.1"/>
    <property type="molecule type" value="Genomic_DNA"/>
</dbReference>
<accession>A0A395HRD2</accession>
<dbReference type="VEuPathDB" id="FungiDB:BO97DRAFT_407050"/>
<name>A0A395HRD2_ASPHC</name>
<dbReference type="GeneID" id="37199851"/>
<dbReference type="OrthoDB" id="4439402at2759"/>
<keyword evidence="3" id="KW-1185">Reference proteome</keyword>
<feature type="compositionally biased region" description="Gly residues" evidence="1">
    <location>
        <begin position="93"/>
        <end position="103"/>
    </location>
</feature>
<dbReference type="AlphaFoldDB" id="A0A395HRD2"/>
<proteinExistence type="predicted"/>
<feature type="region of interest" description="Disordered" evidence="1">
    <location>
        <begin position="1"/>
        <end position="210"/>
    </location>
</feature>
<evidence type="ECO:0000313" key="3">
    <source>
        <dbReference type="Proteomes" id="UP000248961"/>
    </source>
</evidence>
<gene>
    <name evidence="2" type="ORF">BO97DRAFT_407050</name>
</gene>
<organism evidence="2 3">
    <name type="scientific">Aspergillus homomorphus (strain CBS 101889)</name>
    <dbReference type="NCBI Taxonomy" id="1450537"/>
    <lineage>
        <taxon>Eukaryota</taxon>
        <taxon>Fungi</taxon>
        <taxon>Dikarya</taxon>
        <taxon>Ascomycota</taxon>
        <taxon>Pezizomycotina</taxon>
        <taxon>Eurotiomycetes</taxon>
        <taxon>Eurotiomycetidae</taxon>
        <taxon>Eurotiales</taxon>
        <taxon>Aspergillaceae</taxon>
        <taxon>Aspergillus</taxon>
        <taxon>Aspergillus subgen. Circumdati</taxon>
    </lineage>
</organism>
<dbReference type="Proteomes" id="UP000248961">
    <property type="component" value="Unassembled WGS sequence"/>
</dbReference>
<feature type="compositionally biased region" description="Polar residues" evidence="1">
    <location>
        <begin position="22"/>
        <end position="45"/>
    </location>
</feature>
<evidence type="ECO:0000256" key="1">
    <source>
        <dbReference type="SAM" id="MobiDB-lite"/>
    </source>
</evidence>
<feature type="compositionally biased region" description="Polar residues" evidence="1">
    <location>
        <begin position="53"/>
        <end position="71"/>
    </location>
</feature>
<reference evidence="2 3" key="1">
    <citation type="submission" date="2018-02" db="EMBL/GenBank/DDBJ databases">
        <title>The genomes of Aspergillus section Nigri reveals drivers in fungal speciation.</title>
        <authorList>
            <consortium name="DOE Joint Genome Institute"/>
            <person name="Vesth T.C."/>
            <person name="Nybo J."/>
            <person name="Theobald S."/>
            <person name="Brandl J."/>
            <person name="Frisvad J.C."/>
            <person name="Nielsen K.F."/>
            <person name="Lyhne E.K."/>
            <person name="Kogle M.E."/>
            <person name="Kuo A."/>
            <person name="Riley R."/>
            <person name="Clum A."/>
            <person name="Nolan M."/>
            <person name="Lipzen A."/>
            <person name="Salamov A."/>
            <person name="Henrissat B."/>
            <person name="Wiebenga A."/>
            <person name="De vries R.P."/>
            <person name="Grigoriev I.V."/>
            <person name="Mortensen U.H."/>
            <person name="Andersen M.R."/>
            <person name="Baker S.E."/>
        </authorList>
    </citation>
    <scope>NUCLEOTIDE SEQUENCE [LARGE SCALE GENOMIC DNA]</scope>
    <source>
        <strain evidence="2 3">CBS 101889</strain>
    </source>
</reference>
<protein>
    <submittedName>
        <fullName evidence="2">Uncharacterized protein</fullName>
    </submittedName>
</protein>
<dbReference type="RefSeq" id="XP_025549531.1">
    <property type="nucleotide sequence ID" value="XM_025695562.1"/>
</dbReference>
<sequence>MSKLMHKVKDAFTGGHHDRKSNTGNPEPNPNAETYSSGDHGQSVTGPHAPHTGGSSAKPSADPYTSGTYKSGETPAAYEAHTSGYDSKPVGGRDSGSGYGYGAGNDNPTKGEFGSGMTGSESHSGPGHVGSGDTGGMHRVDSGSYAHGSARYDTPNVTGTYTSAAEGRAQQSFGGGGAEGGSSYNTPGHHTSGLDTAADDYSYGGKLDSGRVGANMMGSNMMASDNLRSAGGAQRNYR</sequence>
<evidence type="ECO:0000313" key="2">
    <source>
        <dbReference type="EMBL" id="RAL10377.1"/>
    </source>
</evidence>